<keyword evidence="2" id="KW-1185">Reference proteome</keyword>
<dbReference type="AlphaFoldDB" id="A0AAV4WGN6"/>
<protein>
    <submittedName>
        <fullName evidence="1">Uncharacterized protein</fullName>
    </submittedName>
</protein>
<dbReference type="EMBL" id="BPLR01016066">
    <property type="protein sequence ID" value="GIY80974.1"/>
    <property type="molecule type" value="Genomic_DNA"/>
</dbReference>
<accession>A0AAV4WGN6</accession>
<dbReference type="Proteomes" id="UP001054945">
    <property type="component" value="Unassembled WGS sequence"/>
</dbReference>
<name>A0AAV4WGN6_CAEEX</name>
<comment type="caution">
    <text evidence="1">The sequence shown here is derived from an EMBL/GenBank/DDBJ whole genome shotgun (WGS) entry which is preliminary data.</text>
</comment>
<proteinExistence type="predicted"/>
<sequence length="100" mass="11372">MQSNIRGPYGPWQRKARIFHTSGHGRLLPGYVWLVISRTPDEGGSKAHKFPMEELITWGIKGWDSKVALNSRKLLYACKSANPRFGQGHHLYLKERNGPS</sequence>
<reference evidence="1 2" key="1">
    <citation type="submission" date="2021-06" db="EMBL/GenBank/DDBJ databases">
        <title>Caerostris extrusa draft genome.</title>
        <authorList>
            <person name="Kono N."/>
            <person name="Arakawa K."/>
        </authorList>
    </citation>
    <scope>NUCLEOTIDE SEQUENCE [LARGE SCALE GENOMIC DNA]</scope>
</reference>
<evidence type="ECO:0000313" key="2">
    <source>
        <dbReference type="Proteomes" id="UP001054945"/>
    </source>
</evidence>
<evidence type="ECO:0000313" key="1">
    <source>
        <dbReference type="EMBL" id="GIY80974.1"/>
    </source>
</evidence>
<gene>
    <name evidence="1" type="ORF">CEXT_258511</name>
</gene>
<organism evidence="1 2">
    <name type="scientific">Caerostris extrusa</name>
    <name type="common">Bark spider</name>
    <name type="synonym">Caerostris bankana</name>
    <dbReference type="NCBI Taxonomy" id="172846"/>
    <lineage>
        <taxon>Eukaryota</taxon>
        <taxon>Metazoa</taxon>
        <taxon>Ecdysozoa</taxon>
        <taxon>Arthropoda</taxon>
        <taxon>Chelicerata</taxon>
        <taxon>Arachnida</taxon>
        <taxon>Araneae</taxon>
        <taxon>Araneomorphae</taxon>
        <taxon>Entelegynae</taxon>
        <taxon>Araneoidea</taxon>
        <taxon>Araneidae</taxon>
        <taxon>Caerostris</taxon>
    </lineage>
</organism>